<dbReference type="Proteomes" id="UP000243499">
    <property type="component" value="Chromosome 5"/>
</dbReference>
<name>A0A2S3HSI0_9POAL</name>
<dbReference type="AlphaFoldDB" id="A0A2S3HSI0"/>
<sequence length="226" mass="23758">MASMVARAAAAASLPSGRARRLGSGRLPLAPALPGHGAVVLAGRSVGTGHGGVLVAQFMGSTRDAIKAAGAKVASGTAPDSFGDADEFKKAVQAKLKDIAERCVATTRCAACPARAERRRFENIFWHAHRAFAIVRSRATEGRATLEMALVIGQNLDVVRRMVSSACRTPLPVDMEDSEPMTPFFSVTVFPLGGVEMLVFTMIDNLYLTVKSDIDDMISAAAAAAQ</sequence>
<gene>
    <name evidence="1" type="ORF">PAHAL_5G189300</name>
</gene>
<protein>
    <submittedName>
        <fullName evidence="1">Uncharacterized protein</fullName>
    </submittedName>
</protein>
<evidence type="ECO:0000313" key="1">
    <source>
        <dbReference type="EMBL" id="PAN28953.1"/>
    </source>
</evidence>
<organism evidence="1">
    <name type="scientific">Panicum hallii</name>
    <dbReference type="NCBI Taxonomy" id="206008"/>
    <lineage>
        <taxon>Eukaryota</taxon>
        <taxon>Viridiplantae</taxon>
        <taxon>Streptophyta</taxon>
        <taxon>Embryophyta</taxon>
        <taxon>Tracheophyta</taxon>
        <taxon>Spermatophyta</taxon>
        <taxon>Magnoliopsida</taxon>
        <taxon>Liliopsida</taxon>
        <taxon>Poales</taxon>
        <taxon>Poaceae</taxon>
        <taxon>PACMAD clade</taxon>
        <taxon>Panicoideae</taxon>
        <taxon>Panicodae</taxon>
        <taxon>Paniceae</taxon>
        <taxon>Panicinae</taxon>
        <taxon>Panicum</taxon>
        <taxon>Panicum sect. Panicum</taxon>
    </lineage>
</organism>
<proteinExistence type="predicted"/>
<dbReference type="Gramene" id="PAN28953">
    <property type="protein sequence ID" value="PAN28953"/>
    <property type="gene ID" value="PAHAL_5G189300"/>
</dbReference>
<reference evidence="1" key="1">
    <citation type="submission" date="2018-04" db="EMBL/GenBank/DDBJ databases">
        <title>WGS assembly of Panicum hallii.</title>
        <authorList>
            <person name="Lovell J."/>
            <person name="Jenkins J."/>
            <person name="Lowry D."/>
            <person name="Mamidi S."/>
            <person name="Sreedasyam A."/>
            <person name="Weng X."/>
            <person name="Barry K."/>
            <person name="Bonette J."/>
            <person name="Campitelli B."/>
            <person name="Daum C."/>
            <person name="Gordon S."/>
            <person name="Gould B."/>
            <person name="Lipzen A."/>
            <person name="Macqueen A."/>
            <person name="Palacio-Mejia J."/>
            <person name="Plott C."/>
            <person name="Shakirov E."/>
            <person name="Shu S."/>
            <person name="Yoshinaga Y."/>
            <person name="Zane M."/>
            <person name="Rokhsar D."/>
            <person name="Grimwood J."/>
            <person name="Schmutz J."/>
            <person name="Juenger T."/>
        </authorList>
    </citation>
    <scope>NUCLEOTIDE SEQUENCE [LARGE SCALE GENOMIC DNA]</scope>
    <source>
        <strain evidence="1">FIL2</strain>
    </source>
</reference>
<accession>A0A2S3HSI0</accession>
<dbReference type="EMBL" id="CM008050">
    <property type="protein sequence ID" value="PAN28953.1"/>
    <property type="molecule type" value="Genomic_DNA"/>
</dbReference>